<sequence>MVRRAPSAATDDSHKENTGVRSTRSKMPEVKKEKAKSRAARVESDEEDDGPILNHFEEEKEEYIEDDDEEEEGEEEEEEDGSSPKGRKRARANSFGDSLPSGSQAKVKVKPEVKTLPRDEDGFIPGSIVRVQLRNFVTYDWVEFTPGPYLNMILGPNGTGKSSIACAICLGLNFPPSVLGRASDLNAFVKLGMDDGHIEIELKGAKGKHNLVIKRTLSAHSKSNHFTLNGKAASGREINLRMQELNVQVSNLCSFLPQDKVAEFARMTPQQLLKETQRAAGNENLTSWHETLIGAGAELKTMQNTADEDRKTLQTMEERNANLEREVKRFEERQEKQAKIEFLELVVPFKEYTEAKIRYSEIKNRQRAQTQAVHKLQKKMAPVQELKNQLERQHKELENRREAKKTTTKNKFAQMKRKWEQSEKLEQESEELKNKLDGLKKAEKERQKNINNLEKEISIIQEKVDHPPKFEDVSGLEEEIVSSFIISNFFDTPEALGHKARINTFYRKQTGVNPPPVPEQQLPELGFDGYALQYIQCPDGMVWFLQNALSLHRTPIALNPGRVDAARAMDALSRDGGINYIVGNIFNAVRRSKYGKRLAQNSTREIQQARNLVATAIDPAVKQEIDRVMHEAQEGVRQCEVRMAALSEEDRQLRADHKDSKNKYEVIFARKSAISKEKADFEKLKLRLQSQKARLQRLLEVPSADAERASLKTKILERARQRMSIVKEYEALLRQAIAEQIECTKLGLEYLQVSAKKTALDVLYRTQQEEVDRASAIWREVNDAYSAAKVDSKAKLRTSKERLDAAKPEMRDKFQTDETGGALDDGRSAQDVQGELDQLKAELEMNMHTNAGVVDQYRKRQIEIANLTQKIEDRDEKIQKLEHRIKSTRDKWEPALMRLVDSIGEKFSSAFDRIGCAGEIKVSQDADYDKWAIDILVKFRDDEKLQLLTGERQSGGERSLTTILYLMSLTEHARAPFSLVDEINQGMDQKAERAVHNSLVEVTCKPDSGQYFLITPKLLPDLNYHERMKVLASITANGSLKKRRPGAS</sequence>
<feature type="coiled-coil region" evidence="4">
    <location>
        <begin position="864"/>
        <end position="891"/>
    </location>
</feature>
<feature type="domain" description="Rad50/SbcC-type AAA" evidence="6">
    <location>
        <begin position="130"/>
        <end position="340"/>
    </location>
</feature>
<feature type="compositionally biased region" description="Acidic residues" evidence="5">
    <location>
        <begin position="59"/>
        <end position="81"/>
    </location>
</feature>
<comment type="similarity">
    <text evidence="1">Belongs to the SMC family. SMC5 subfamily.</text>
</comment>
<keyword evidence="3 4" id="KW-0175">Coiled coil</keyword>
<dbReference type="GO" id="GO:0000724">
    <property type="term" value="P:double-strand break repair via homologous recombination"/>
    <property type="evidence" value="ECO:0007669"/>
    <property type="project" value="TreeGrafter"/>
</dbReference>
<accession>A0A4S4KHG3</accession>
<evidence type="ECO:0000256" key="5">
    <source>
        <dbReference type="SAM" id="MobiDB-lite"/>
    </source>
</evidence>
<dbReference type="GO" id="GO:0003697">
    <property type="term" value="F:single-stranded DNA binding"/>
    <property type="evidence" value="ECO:0007669"/>
    <property type="project" value="TreeGrafter"/>
</dbReference>
<feature type="coiled-coil region" evidence="4">
    <location>
        <begin position="299"/>
        <end position="340"/>
    </location>
</feature>
<keyword evidence="8" id="KW-1185">Reference proteome</keyword>
<comment type="caution">
    <text evidence="7">The sequence shown here is derived from an EMBL/GenBank/DDBJ whole genome shotgun (WGS) entry which is preliminary data.</text>
</comment>
<dbReference type="GO" id="GO:0030915">
    <property type="term" value="C:Smc5-Smc6 complex"/>
    <property type="evidence" value="ECO:0007669"/>
    <property type="project" value="TreeGrafter"/>
</dbReference>
<feature type="region of interest" description="Disordered" evidence="5">
    <location>
        <begin position="397"/>
        <end position="427"/>
    </location>
</feature>
<proteinExistence type="inferred from homology"/>
<dbReference type="Proteomes" id="UP000309038">
    <property type="component" value="Unassembled WGS sequence"/>
</dbReference>
<evidence type="ECO:0000256" key="1">
    <source>
        <dbReference type="ARBA" id="ARBA00010171"/>
    </source>
</evidence>
<gene>
    <name evidence="7" type="ORF">EW026_g4928</name>
</gene>
<dbReference type="AlphaFoldDB" id="A0A4S4KHG3"/>
<dbReference type="InterPro" id="IPR038729">
    <property type="entry name" value="Rad50/SbcC_AAA"/>
</dbReference>
<feature type="coiled-coil region" evidence="4">
    <location>
        <begin position="674"/>
        <end position="701"/>
    </location>
</feature>
<name>A0A4S4KHG3_9APHY</name>
<evidence type="ECO:0000313" key="8">
    <source>
        <dbReference type="Proteomes" id="UP000309038"/>
    </source>
</evidence>
<feature type="compositionally biased region" description="Basic and acidic residues" evidence="5">
    <location>
        <begin position="417"/>
        <end position="427"/>
    </location>
</feature>
<evidence type="ECO:0000313" key="7">
    <source>
        <dbReference type="EMBL" id="THG97007.1"/>
    </source>
</evidence>
<dbReference type="EMBL" id="SGPJ01000196">
    <property type="protein sequence ID" value="THG97007.1"/>
    <property type="molecule type" value="Genomic_DNA"/>
</dbReference>
<dbReference type="Pfam" id="PF13476">
    <property type="entry name" value="AAA_23"/>
    <property type="match status" value="1"/>
</dbReference>
<dbReference type="Gene3D" id="3.40.50.300">
    <property type="entry name" value="P-loop containing nucleotide triphosphate hydrolases"/>
    <property type="match status" value="2"/>
</dbReference>
<dbReference type="Gene3D" id="1.20.5.340">
    <property type="match status" value="1"/>
</dbReference>
<protein>
    <recommendedName>
        <fullName evidence="2">Structural maintenance of chromosomes protein 5</fullName>
    </recommendedName>
</protein>
<evidence type="ECO:0000256" key="2">
    <source>
        <dbReference type="ARBA" id="ARBA00018687"/>
    </source>
</evidence>
<reference evidence="7 8" key="1">
    <citation type="submission" date="2019-02" db="EMBL/GenBank/DDBJ databases">
        <title>Genome sequencing of the rare red list fungi Phlebia centrifuga.</title>
        <authorList>
            <person name="Buettner E."/>
            <person name="Kellner H."/>
        </authorList>
    </citation>
    <scope>NUCLEOTIDE SEQUENCE [LARGE SCALE GENOMIC DNA]</scope>
    <source>
        <strain evidence="7 8">DSM 108282</strain>
    </source>
</reference>
<evidence type="ECO:0000256" key="4">
    <source>
        <dbReference type="SAM" id="Coils"/>
    </source>
</evidence>
<evidence type="ECO:0000259" key="6">
    <source>
        <dbReference type="Pfam" id="PF13476"/>
    </source>
</evidence>
<dbReference type="GO" id="GO:0016887">
    <property type="term" value="F:ATP hydrolysis activity"/>
    <property type="evidence" value="ECO:0007669"/>
    <property type="project" value="InterPro"/>
</dbReference>
<dbReference type="PANTHER" id="PTHR45916:SF1">
    <property type="entry name" value="STRUCTURAL MAINTENANCE OF CHROMOSOMES PROTEIN 5"/>
    <property type="match status" value="1"/>
</dbReference>
<evidence type="ECO:0000256" key="3">
    <source>
        <dbReference type="ARBA" id="ARBA00023054"/>
    </source>
</evidence>
<dbReference type="GO" id="GO:0005634">
    <property type="term" value="C:nucleus"/>
    <property type="evidence" value="ECO:0007669"/>
    <property type="project" value="TreeGrafter"/>
</dbReference>
<dbReference type="InterPro" id="IPR027417">
    <property type="entry name" value="P-loop_NTPase"/>
</dbReference>
<organism evidence="7 8">
    <name type="scientific">Hermanssonia centrifuga</name>
    <dbReference type="NCBI Taxonomy" id="98765"/>
    <lineage>
        <taxon>Eukaryota</taxon>
        <taxon>Fungi</taxon>
        <taxon>Dikarya</taxon>
        <taxon>Basidiomycota</taxon>
        <taxon>Agaricomycotina</taxon>
        <taxon>Agaricomycetes</taxon>
        <taxon>Polyporales</taxon>
        <taxon>Meruliaceae</taxon>
        <taxon>Hermanssonia</taxon>
    </lineage>
</organism>
<dbReference type="PANTHER" id="PTHR45916">
    <property type="entry name" value="STRUCTURAL MAINTENANCE OF CHROMOSOMES PROTEIN 5"/>
    <property type="match status" value="1"/>
</dbReference>
<dbReference type="SUPFAM" id="SSF52540">
    <property type="entry name" value="P-loop containing nucleoside triphosphate hydrolases"/>
    <property type="match status" value="1"/>
</dbReference>
<feature type="region of interest" description="Disordered" evidence="5">
    <location>
        <begin position="1"/>
        <end position="108"/>
    </location>
</feature>